<proteinExistence type="predicted"/>
<organism evidence="1 2">
    <name type="scientific">Peronosclerospora sorghi</name>
    <dbReference type="NCBI Taxonomy" id="230839"/>
    <lineage>
        <taxon>Eukaryota</taxon>
        <taxon>Sar</taxon>
        <taxon>Stramenopiles</taxon>
        <taxon>Oomycota</taxon>
        <taxon>Peronosporomycetes</taxon>
        <taxon>Peronosporales</taxon>
        <taxon>Peronosporaceae</taxon>
        <taxon>Peronosclerospora</taxon>
    </lineage>
</organism>
<sequence length="185" mass="21390">MGQYFTARRTDWQDATLATSILAILGSALRGPAAKWYMKRNEEINSVSQFFIELDSEFVLADLLQRLRDDINNLRLKDCKNRADYIAQLKHLNLQLKGMNEIDKIVYFQRGLRQSTKEQVQYRRCATLAEAITVVLDLKERIRTRAGMILRAFSLDRHILTSQNQWKSTAPSLSTQINVLNDQVV</sequence>
<name>A0ACC0WGI4_9STRA</name>
<reference evidence="1 2" key="1">
    <citation type="journal article" date="2022" name="bioRxiv">
        <title>The genome of the oomycete Peronosclerospora sorghi, a cosmopolitan pathogen of maize and sorghum, is inflated with dispersed pseudogenes.</title>
        <authorList>
            <person name="Fletcher K."/>
            <person name="Martin F."/>
            <person name="Isakeit T."/>
            <person name="Cavanaugh K."/>
            <person name="Magill C."/>
            <person name="Michelmore R."/>
        </authorList>
    </citation>
    <scope>NUCLEOTIDE SEQUENCE [LARGE SCALE GENOMIC DNA]</scope>
    <source>
        <strain evidence="1">P6</strain>
    </source>
</reference>
<dbReference type="EMBL" id="CM047592">
    <property type="protein sequence ID" value="KAI9917760.1"/>
    <property type="molecule type" value="Genomic_DNA"/>
</dbReference>
<evidence type="ECO:0000313" key="1">
    <source>
        <dbReference type="EMBL" id="KAI9917760.1"/>
    </source>
</evidence>
<protein>
    <submittedName>
        <fullName evidence="1">Uncharacterized protein</fullName>
    </submittedName>
</protein>
<dbReference type="Proteomes" id="UP001163321">
    <property type="component" value="Chromosome 13"/>
</dbReference>
<evidence type="ECO:0000313" key="2">
    <source>
        <dbReference type="Proteomes" id="UP001163321"/>
    </source>
</evidence>
<gene>
    <name evidence="1" type="ORF">PsorP6_012378</name>
</gene>
<accession>A0ACC0WGI4</accession>
<keyword evidence="2" id="KW-1185">Reference proteome</keyword>
<comment type="caution">
    <text evidence="1">The sequence shown here is derived from an EMBL/GenBank/DDBJ whole genome shotgun (WGS) entry which is preliminary data.</text>
</comment>